<evidence type="ECO:0000256" key="4">
    <source>
        <dbReference type="ARBA" id="ARBA00023136"/>
    </source>
</evidence>
<feature type="domain" description="ABC transmembrane type-1" evidence="6">
    <location>
        <begin position="66"/>
        <end position="324"/>
    </location>
</feature>
<comment type="caution">
    <text evidence="7">The sequence shown here is derived from an EMBL/GenBank/DDBJ whole genome shotgun (WGS) entry which is preliminary data.</text>
</comment>
<keyword evidence="3 5" id="KW-1133">Transmembrane helix</keyword>
<dbReference type="RefSeq" id="WP_311494107.1">
    <property type="nucleotide sequence ID" value="NZ_JAVRHO010000005.1"/>
</dbReference>
<keyword evidence="4 5" id="KW-0472">Membrane</keyword>
<dbReference type="Pfam" id="PF00664">
    <property type="entry name" value="ABC_membrane"/>
    <property type="match status" value="1"/>
</dbReference>
<organism evidence="7 8">
    <name type="scientific">Autumnicola lenta</name>
    <dbReference type="NCBI Taxonomy" id="3075593"/>
    <lineage>
        <taxon>Bacteria</taxon>
        <taxon>Pseudomonadati</taxon>
        <taxon>Bacteroidota</taxon>
        <taxon>Flavobacteriia</taxon>
        <taxon>Flavobacteriales</taxon>
        <taxon>Flavobacteriaceae</taxon>
        <taxon>Autumnicola</taxon>
    </lineage>
</organism>
<dbReference type="Proteomes" id="UP001245285">
    <property type="component" value="Unassembled WGS sequence"/>
</dbReference>
<feature type="transmembrane region" description="Helical" evidence="5">
    <location>
        <begin position="12"/>
        <end position="37"/>
    </location>
</feature>
<feature type="transmembrane region" description="Helical" evidence="5">
    <location>
        <begin position="270"/>
        <end position="289"/>
    </location>
</feature>
<evidence type="ECO:0000313" key="8">
    <source>
        <dbReference type="Proteomes" id="UP001245285"/>
    </source>
</evidence>
<dbReference type="PROSITE" id="PS50929">
    <property type="entry name" value="ABC_TM1F"/>
    <property type="match status" value="1"/>
</dbReference>
<sequence length="358" mass="40675">MIKRFIKKYFESFAFFYFYLGYKVVIIFVLDILVGVLDGLGLTMFLPLLQLVSNSSGVDPDGLGRISFVVELISNSGLPLILGSVLWFMVVFFFGKALAQYYAGIYRMEVRVDFVKKLRIANVRRLSTLGYKYFVTSDVGRIQNTLTGEVDRVASSFQNYFKTIEAGVLVVIYMVFAFSIDPEFAVLVTIGGVLTNFLYKHLYRSTRGFSLTLTGENNVFQSLIIQNVSNYKYLKATGSLNKYNTKLNNSILKIQETNTRIGRLESFLNAGREPILILVVVAVILIQTSRLGSELGLILMSLLFFYRALTYLMLMQTNWNKFLAVSGSLENMRIFGEELKYRILIGNVLKIALLNNKR</sequence>
<comment type="subcellular location">
    <subcellularLocation>
        <location evidence="1">Cell membrane</location>
        <topology evidence="1">Multi-pass membrane protein</topology>
    </subcellularLocation>
</comment>
<evidence type="ECO:0000256" key="1">
    <source>
        <dbReference type="ARBA" id="ARBA00004651"/>
    </source>
</evidence>
<keyword evidence="8" id="KW-1185">Reference proteome</keyword>
<evidence type="ECO:0000256" key="3">
    <source>
        <dbReference type="ARBA" id="ARBA00022989"/>
    </source>
</evidence>
<protein>
    <submittedName>
        <fullName evidence="7">ABC transporter transmembrane domain-containing protein</fullName>
    </submittedName>
</protein>
<evidence type="ECO:0000259" key="6">
    <source>
        <dbReference type="PROSITE" id="PS50929"/>
    </source>
</evidence>
<dbReference type="Gene3D" id="1.20.1560.10">
    <property type="entry name" value="ABC transporter type 1, transmembrane domain"/>
    <property type="match status" value="1"/>
</dbReference>
<dbReference type="InterPro" id="IPR036640">
    <property type="entry name" value="ABC1_TM_sf"/>
</dbReference>
<feature type="transmembrane region" description="Helical" evidence="5">
    <location>
        <begin position="78"/>
        <end position="99"/>
    </location>
</feature>
<proteinExistence type="predicted"/>
<evidence type="ECO:0000256" key="5">
    <source>
        <dbReference type="SAM" id="Phobius"/>
    </source>
</evidence>
<dbReference type="InterPro" id="IPR011527">
    <property type="entry name" value="ABC1_TM_dom"/>
</dbReference>
<dbReference type="EMBL" id="JAVRHO010000005">
    <property type="protein sequence ID" value="MDT0645920.1"/>
    <property type="molecule type" value="Genomic_DNA"/>
</dbReference>
<feature type="transmembrane region" description="Helical" evidence="5">
    <location>
        <begin position="295"/>
        <end position="314"/>
    </location>
</feature>
<feature type="transmembrane region" description="Helical" evidence="5">
    <location>
        <begin position="184"/>
        <end position="203"/>
    </location>
</feature>
<evidence type="ECO:0000256" key="2">
    <source>
        <dbReference type="ARBA" id="ARBA00022692"/>
    </source>
</evidence>
<accession>A0ABU3CHU8</accession>
<keyword evidence="2 5" id="KW-0812">Transmembrane</keyword>
<gene>
    <name evidence="7" type="ORF">RM545_04400</name>
</gene>
<reference evidence="7 8" key="1">
    <citation type="submission" date="2023-09" db="EMBL/GenBank/DDBJ databases">
        <authorList>
            <person name="Rey-Velasco X."/>
        </authorList>
    </citation>
    <scope>NUCLEOTIDE SEQUENCE [LARGE SCALE GENOMIC DNA]</scope>
    <source>
        <strain evidence="7 8">F260</strain>
    </source>
</reference>
<dbReference type="SUPFAM" id="SSF90123">
    <property type="entry name" value="ABC transporter transmembrane region"/>
    <property type="match status" value="1"/>
</dbReference>
<name>A0ABU3CHU8_9FLAO</name>
<feature type="transmembrane region" description="Helical" evidence="5">
    <location>
        <begin position="160"/>
        <end position="178"/>
    </location>
</feature>
<evidence type="ECO:0000313" key="7">
    <source>
        <dbReference type="EMBL" id="MDT0645920.1"/>
    </source>
</evidence>